<keyword evidence="4 5" id="KW-0472">Membrane</keyword>
<keyword evidence="2 5" id="KW-0812">Transmembrane</keyword>
<dbReference type="PANTHER" id="PTHR30520:SF2">
    <property type="entry name" value="INNER MEMBRANE PROTEIN YFDC"/>
    <property type="match status" value="1"/>
</dbReference>
<gene>
    <name evidence="6" type="ORF">ABSL23_15570</name>
</gene>
<feature type="transmembrane region" description="Helical" evidence="5">
    <location>
        <begin position="15"/>
        <end position="39"/>
    </location>
</feature>
<dbReference type="Pfam" id="PF01226">
    <property type="entry name" value="Form_Nir_trans"/>
    <property type="match status" value="1"/>
</dbReference>
<proteinExistence type="predicted"/>
<dbReference type="InterPro" id="IPR023271">
    <property type="entry name" value="Aquaporin-like"/>
</dbReference>
<dbReference type="KEGG" id="hanx:ABSL23_15570"/>
<dbReference type="GO" id="GO:0015499">
    <property type="term" value="F:formate transmembrane transporter activity"/>
    <property type="evidence" value="ECO:0007669"/>
    <property type="project" value="TreeGrafter"/>
</dbReference>
<name>A0AAU8CG35_9EURY</name>
<dbReference type="Gene3D" id="1.20.1080.10">
    <property type="entry name" value="Glycerol uptake facilitator protein"/>
    <property type="match status" value="1"/>
</dbReference>
<dbReference type="InterPro" id="IPR000292">
    <property type="entry name" value="For/NO2_transpt"/>
</dbReference>
<keyword evidence="3 5" id="KW-1133">Transmembrane helix</keyword>
<comment type="subcellular location">
    <subcellularLocation>
        <location evidence="1">Membrane</location>
        <topology evidence="1">Multi-pass membrane protein</topology>
    </subcellularLocation>
</comment>
<dbReference type="RefSeq" id="WP_353635393.1">
    <property type="nucleotide sequence ID" value="NZ_CP159204.1"/>
</dbReference>
<feature type="transmembrane region" description="Helical" evidence="5">
    <location>
        <begin position="142"/>
        <end position="164"/>
    </location>
</feature>
<evidence type="ECO:0000256" key="4">
    <source>
        <dbReference type="ARBA" id="ARBA00023136"/>
    </source>
</evidence>
<evidence type="ECO:0000313" key="6">
    <source>
        <dbReference type="EMBL" id="XCF18057.1"/>
    </source>
</evidence>
<feature type="transmembrane region" description="Helical" evidence="5">
    <location>
        <begin position="96"/>
        <end position="122"/>
    </location>
</feature>
<dbReference type="EMBL" id="CP159204">
    <property type="protein sequence ID" value="XCF18057.1"/>
    <property type="molecule type" value="Genomic_DNA"/>
</dbReference>
<evidence type="ECO:0000256" key="5">
    <source>
        <dbReference type="SAM" id="Phobius"/>
    </source>
</evidence>
<dbReference type="GeneID" id="91110597"/>
<protein>
    <submittedName>
        <fullName evidence="6">Formate/nitrite transporter family protein</fullName>
    </submittedName>
</protein>
<evidence type="ECO:0000256" key="3">
    <source>
        <dbReference type="ARBA" id="ARBA00022989"/>
    </source>
</evidence>
<feature type="transmembrane region" description="Helical" evidence="5">
    <location>
        <begin position="173"/>
        <end position="192"/>
    </location>
</feature>
<dbReference type="AlphaFoldDB" id="A0AAU8CG35"/>
<sequence>MENAVEELRRPGRGLFVSGLSAGLNLSFGALFMGMVLTFSAPFSSELVKQALLAGASSIAFLFVVLGQTELFTAHTTLAVLPVLDGRTGLRRLGRLWGVVYVANLVGCALFAGLIAVLGPALGIVSPAAFDSLAGSLLAHSAWVILLSGVVAGWLMGLTTWLVGASRDTTGQILVVLLVTATIGFGPFHHAILGTTEVLGAMFLGTGVTLAEFARFLVVTTVGNTVGGSVFVAGLNYGHIALVGDDAQLDVDGSQPEDDD</sequence>
<reference evidence="6" key="1">
    <citation type="submission" date="2024-06" db="EMBL/GenBank/DDBJ databases">
        <title>Genome Sequence of an extremely halophilic archaeon isolated from Permian era halite, Salado Formation, Carlsbad, New Mexico: Halobacterium sp. strain NMX12-1.</title>
        <authorList>
            <person name="Sotoa L."/>
            <person name="DasSarma P."/>
            <person name="Anton B.P."/>
            <person name="Vincze T."/>
            <person name="Verma I."/>
            <person name="Eralp B."/>
            <person name="Powers D.W."/>
            <person name="Dozier B.L."/>
            <person name="Roberts R.J."/>
            <person name="DasSarma S."/>
        </authorList>
    </citation>
    <scope>NUCLEOTIDE SEQUENCE</scope>
    <source>
        <strain evidence="6">NMX12-1</strain>
    </source>
</reference>
<organism evidence="6">
    <name type="scientific">Halobacterium sp. NMX12-1</name>
    <dbReference type="NCBI Taxonomy" id="3166650"/>
    <lineage>
        <taxon>Archaea</taxon>
        <taxon>Methanobacteriati</taxon>
        <taxon>Methanobacteriota</taxon>
        <taxon>Stenosarchaea group</taxon>
        <taxon>Halobacteria</taxon>
        <taxon>Halobacteriales</taxon>
        <taxon>Halobacteriaceae</taxon>
        <taxon>Halobacterium</taxon>
    </lineage>
</organism>
<evidence type="ECO:0000256" key="2">
    <source>
        <dbReference type="ARBA" id="ARBA00022692"/>
    </source>
</evidence>
<evidence type="ECO:0000256" key="1">
    <source>
        <dbReference type="ARBA" id="ARBA00004141"/>
    </source>
</evidence>
<dbReference type="PANTHER" id="PTHR30520">
    <property type="entry name" value="FORMATE TRANSPORTER-RELATED"/>
    <property type="match status" value="1"/>
</dbReference>
<dbReference type="GO" id="GO:0005886">
    <property type="term" value="C:plasma membrane"/>
    <property type="evidence" value="ECO:0007669"/>
    <property type="project" value="TreeGrafter"/>
</dbReference>
<accession>A0AAU8CG35</accession>